<dbReference type="InterPro" id="IPR003593">
    <property type="entry name" value="AAA+_ATPase"/>
</dbReference>
<evidence type="ECO:0000313" key="8">
    <source>
        <dbReference type="EMBL" id="GAB90883.1"/>
    </source>
</evidence>
<keyword evidence="2" id="KW-0813">Transport</keyword>
<dbReference type="GO" id="GO:0042626">
    <property type="term" value="F:ATPase-coupled transmembrane transporter activity"/>
    <property type="evidence" value="ECO:0007669"/>
    <property type="project" value="TreeGrafter"/>
</dbReference>
<evidence type="ECO:0000313" key="9">
    <source>
        <dbReference type="Proteomes" id="UP000008363"/>
    </source>
</evidence>
<dbReference type="InterPro" id="IPR015856">
    <property type="entry name" value="ABC_transpr_CbiO/EcfA_su"/>
</dbReference>
<dbReference type="SMART" id="SM00382">
    <property type="entry name" value="AAA"/>
    <property type="match status" value="2"/>
</dbReference>
<feature type="region of interest" description="Disordered" evidence="5">
    <location>
        <begin position="661"/>
        <end position="699"/>
    </location>
</feature>
<feature type="compositionally biased region" description="Polar residues" evidence="5">
    <location>
        <begin position="679"/>
        <end position="692"/>
    </location>
</feature>
<dbReference type="SUPFAM" id="SSF52540">
    <property type="entry name" value="P-loop containing nucleoside triphosphate hydrolases"/>
    <property type="match status" value="2"/>
</dbReference>
<feature type="domain" description="ABC transporter" evidence="7">
    <location>
        <begin position="459"/>
        <end position="687"/>
    </location>
</feature>
<dbReference type="Proteomes" id="UP000008363">
    <property type="component" value="Unassembled WGS sequence"/>
</dbReference>
<keyword evidence="9" id="KW-1185">Reference proteome</keyword>
<comment type="caution">
    <text evidence="8">The sequence shown here is derived from an EMBL/GenBank/DDBJ whole genome shotgun (WGS) entry which is preliminary data.</text>
</comment>
<dbReference type="PANTHER" id="PTHR43553">
    <property type="entry name" value="HEAVY METAL TRANSPORTER"/>
    <property type="match status" value="1"/>
</dbReference>
<feature type="transmembrane region" description="Helical" evidence="6">
    <location>
        <begin position="166"/>
        <end position="189"/>
    </location>
</feature>
<evidence type="ECO:0000256" key="5">
    <source>
        <dbReference type="SAM" id="MobiDB-lite"/>
    </source>
</evidence>
<dbReference type="AlphaFoldDB" id="K6V454"/>
<evidence type="ECO:0000259" key="7">
    <source>
        <dbReference type="PROSITE" id="PS50893"/>
    </source>
</evidence>
<gene>
    <name evidence="8" type="ORF">GORHZ_119_00090</name>
</gene>
<dbReference type="CDD" id="cd03225">
    <property type="entry name" value="ABC_cobalt_CbiO_domain1"/>
    <property type="match status" value="2"/>
</dbReference>
<accession>K6V454</accession>
<evidence type="ECO:0000256" key="6">
    <source>
        <dbReference type="SAM" id="Phobius"/>
    </source>
</evidence>
<keyword evidence="3" id="KW-0547">Nucleotide-binding</keyword>
<comment type="similarity">
    <text evidence="1">Belongs to the ABC transporter superfamily.</text>
</comment>
<protein>
    <submittedName>
        <fullName evidence="8">Putative ABC transporter ATP-binding protein</fullName>
    </submittedName>
</protein>
<dbReference type="Gene3D" id="3.40.50.300">
    <property type="entry name" value="P-loop containing nucleotide triphosphate hydrolases"/>
    <property type="match status" value="2"/>
</dbReference>
<sequence>MRPMEMASVAIFGGLTVAAIVVAAVIPLASAVGLVAPVPLALVAARTRPRALIAASVAATGVSFAMAGTAAAFSVVGSALIGGLVGNTKRRGRGGASIALTGLVAAPLIGGVSVLILWILVPLRNLTLEALHNTVGGLANLLAEVESLTSAADTVRSLGDSMVDYWWIWVWVSGTVGAALSLAVAWWLLGGVINRLADVPAEDTLDAGRVGVDDAVAPLPLTLSKVGFRYRPDGPWVLSDIDLTVRAGEFVAVVGANGSGKSTLVKVMAGRAPNSGTVTRPGAAGLGRHGGTALVMQRPETQMLGSRVADDVVWGLPPGVEVDVEALLAEVGLDGLGERETSDLSGGQQQRLAVAAALARDPALLIADEVTSMVDPDGRTELLTLLADLPRRRGVAVVLITHRGAEAAAADRVIHLDHGRVMPETPHWVRASDRDDEPPGAALPAPVAGHRAPGGEPLLVLDQVGYTYLPGSPWQVEAVHDVDLTVHRGEGLLIVGGNGSGKTTLAWIMAGLLAPTTGSATLSGKPVTDHVGEVALAFQHARLQLQKQTVSDEIMAAGGVEVGTAEVARVLELVGLPRAIAARQIDSLSGGQMRRVVLAGLVARRAKVLVLDEPLAGVDPYARAEIVALLARLRADGMTIVIISHDLAELEGVVSRRVQLTNGSVTPPPPRPGPPTRTVLRQQDDPAQQTDLASRGWGE</sequence>
<reference evidence="8 9" key="1">
    <citation type="submission" date="2012-08" db="EMBL/GenBank/DDBJ databases">
        <title>Whole genome shotgun sequence of Gordonia rhizosphera NBRC 16068.</title>
        <authorList>
            <person name="Takarada H."/>
            <person name="Isaki S."/>
            <person name="Hosoyama A."/>
            <person name="Tsuchikane K."/>
            <person name="Katsumata H."/>
            <person name="Baba S."/>
            <person name="Ohji S."/>
            <person name="Yamazaki S."/>
            <person name="Fujita N."/>
        </authorList>
    </citation>
    <scope>NUCLEOTIDE SEQUENCE [LARGE SCALE GENOMIC DNA]</scope>
    <source>
        <strain evidence="8 9">NBRC 16068</strain>
    </source>
</reference>
<dbReference type="GO" id="GO:0016887">
    <property type="term" value="F:ATP hydrolysis activity"/>
    <property type="evidence" value="ECO:0007669"/>
    <property type="project" value="InterPro"/>
</dbReference>
<dbReference type="GO" id="GO:0043190">
    <property type="term" value="C:ATP-binding cassette (ABC) transporter complex"/>
    <property type="evidence" value="ECO:0007669"/>
    <property type="project" value="TreeGrafter"/>
</dbReference>
<dbReference type="InterPro" id="IPR027417">
    <property type="entry name" value="P-loop_NTPase"/>
</dbReference>
<keyword evidence="6" id="KW-1133">Transmembrane helix</keyword>
<name>K6V454_9ACTN</name>
<dbReference type="STRING" id="1108045.GORHZ_119_00090"/>
<organism evidence="8 9">
    <name type="scientific">Gordonia rhizosphera NBRC 16068</name>
    <dbReference type="NCBI Taxonomy" id="1108045"/>
    <lineage>
        <taxon>Bacteria</taxon>
        <taxon>Bacillati</taxon>
        <taxon>Actinomycetota</taxon>
        <taxon>Actinomycetes</taxon>
        <taxon>Mycobacteriales</taxon>
        <taxon>Gordoniaceae</taxon>
        <taxon>Gordonia</taxon>
    </lineage>
</organism>
<keyword evidence="4 8" id="KW-0067">ATP-binding</keyword>
<evidence type="ECO:0000256" key="3">
    <source>
        <dbReference type="ARBA" id="ARBA00022741"/>
    </source>
</evidence>
<dbReference type="Pfam" id="PF00005">
    <property type="entry name" value="ABC_tran"/>
    <property type="match status" value="2"/>
</dbReference>
<feature type="domain" description="ABC transporter" evidence="7">
    <location>
        <begin position="221"/>
        <end position="443"/>
    </location>
</feature>
<evidence type="ECO:0000256" key="4">
    <source>
        <dbReference type="ARBA" id="ARBA00022840"/>
    </source>
</evidence>
<dbReference type="PROSITE" id="PS50893">
    <property type="entry name" value="ABC_TRANSPORTER_2"/>
    <property type="match status" value="2"/>
</dbReference>
<dbReference type="GO" id="GO:0005524">
    <property type="term" value="F:ATP binding"/>
    <property type="evidence" value="ECO:0007669"/>
    <property type="project" value="UniProtKB-KW"/>
</dbReference>
<keyword evidence="6" id="KW-0472">Membrane</keyword>
<dbReference type="PROSITE" id="PS00211">
    <property type="entry name" value="ABC_TRANSPORTER_1"/>
    <property type="match status" value="2"/>
</dbReference>
<proteinExistence type="inferred from homology"/>
<keyword evidence="6" id="KW-0812">Transmembrane</keyword>
<dbReference type="InterPro" id="IPR003439">
    <property type="entry name" value="ABC_transporter-like_ATP-bd"/>
</dbReference>
<dbReference type="EMBL" id="BAHC01000119">
    <property type="protein sequence ID" value="GAB90883.1"/>
    <property type="molecule type" value="Genomic_DNA"/>
</dbReference>
<dbReference type="InterPro" id="IPR017871">
    <property type="entry name" value="ABC_transporter-like_CS"/>
</dbReference>
<dbReference type="eggNOG" id="COG0488">
    <property type="taxonomic scope" value="Bacteria"/>
</dbReference>
<feature type="transmembrane region" description="Helical" evidence="6">
    <location>
        <begin position="98"/>
        <end position="121"/>
    </location>
</feature>
<dbReference type="InterPro" id="IPR050095">
    <property type="entry name" value="ECF_ABC_transporter_ATP-bd"/>
</dbReference>
<feature type="compositionally biased region" description="Pro residues" evidence="5">
    <location>
        <begin position="666"/>
        <end position="675"/>
    </location>
</feature>
<evidence type="ECO:0000256" key="1">
    <source>
        <dbReference type="ARBA" id="ARBA00005417"/>
    </source>
</evidence>
<evidence type="ECO:0000256" key="2">
    <source>
        <dbReference type="ARBA" id="ARBA00022448"/>
    </source>
</evidence>
<feature type="transmembrane region" description="Helical" evidence="6">
    <location>
        <begin position="55"/>
        <end position="86"/>
    </location>
</feature>